<accession>A0AAD9PXG2</accession>
<reference evidence="2" key="2">
    <citation type="journal article" date="2023" name="Science">
        <title>Genomic signatures of disease resistance in endangered staghorn corals.</title>
        <authorList>
            <person name="Vollmer S.V."/>
            <person name="Selwyn J.D."/>
            <person name="Despard B.A."/>
            <person name="Roesel C.L."/>
        </authorList>
    </citation>
    <scope>NUCLEOTIDE SEQUENCE</scope>
    <source>
        <strain evidence="2">K2</strain>
    </source>
</reference>
<proteinExistence type="predicted"/>
<evidence type="ECO:0000313" key="3">
    <source>
        <dbReference type="Proteomes" id="UP001249851"/>
    </source>
</evidence>
<dbReference type="EMBL" id="JARQWQ010000107">
    <property type="protein sequence ID" value="KAK2550674.1"/>
    <property type="molecule type" value="Genomic_DNA"/>
</dbReference>
<protein>
    <recommendedName>
        <fullName evidence="4">DDE-1 domain-containing protein</fullName>
    </recommendedName>
</protein>
<keyword evidence="3" id="KW-1185">Reference proteome</keyword>
<sequence length="234" mass="25972">MLQCLDEGKTVESINIKDALFMTAKVWVSVSTKTIANCWKKVGFPEEVVEPSYDPFESDDEEAVVEDNDSLESLWERVGSHCPSVRNINCQEFTLLDDELVTPKQMTEAEATEKVLDIARPNEDSENKGCSMMEREKATFYLTNLIPSAMAHSSPLLNTECLIQELDDLLALDSSTTSRHPPLQDKNTDLSAQVGKYTAQGTKGRSKKGRNSNSAKPPKAKTLHSSQNVEETLS</sequence>
<evidence type="ECO:0008006" key="4">
    <source>
        <dbReference type="Google" id="ProtNLM"/>
    </source>
</evidence>
<comment type="caution">
    <text evidence="2">The sequence shown here is derived from an EMBL/GenBank/DDBJ whole genome shotgun (WGS) entry which is preliminary data.</text>
</comment>
<feature type="non-terminal residue" evidence="2">
    <location>
        <position position="234"/>
    </location>
</feature>
<dbReference type="AlphaFoldDB" id="A0AAD9PXG2"/>
<dbReference type="Proteomes" id="UP001249851">
    <property type="component" value="Unassembled WGS sequence"/>
</dbReference>
<evidence type="ECO:0000256" key="1">
    <source>
        <dbReference type="SAM" id="MobiDB-lite"/>
    </source>
</evidence>
<organism evidence="2 3">
    <name type="scientific">Acropora cervicornis</name>
    <name type="common">Staghorn coral</name>
    <dbReference type="NCBI Taxonomy" id="6130"/>
    <lineage>
        <taxon>Eukaryota</taxon>
        <taxon>Metazoa</taxon>
        <taxon>Cnidaria</taxon>
        <taxon>Anthozoa</taxon>
        <taxon>Hexacorallia</taxon>
        <taxon>Scleractinia</taxon>
        <taxon>Astrocoeniina</taxon>
        <taxon>Acroporidae</taxon>
        <taxon>Acropora</taxon>
    </lineage>
</organism>
<name>A0AAD9PXG2_ACRCE</name>
<feature type="region of interest" description="Disordered" evidence="1">
    <location>
        <begin position="175"/>
        <end position="234"/>
    </location>
</feature>
<evidence type="ECO:0000313" key="2">
    <source>
        <dbReference type="EMBL" id="KAK2550674.1"/>
    </source>
</evidence>
<reference evidence="2" key="1">
    <citation type="journal article" date="2023" name="G3 (Bethesda)">
        <title>Whole genome assembly and annotation of the endangered Caribbean coral Acropora cervicornis.</title>
        <authorList>
            <person name="Selwyn J.D."/>
            <person name="Vollmer S.V."/>
        </authorList>
    </citation>
    <scope>NUCLEOTIDE SEQUENCE</scope>
    <source>
        <strain evidence="2">K2</strain>
    </source>
</reference>
<gene>
    <name evidence="2" type="ORF">P5673_028537</name>
</gene>
<feature type="compositionally biased region" description="Polar residues" evidence="1">
    <location>
        <begin position="223"/>
        <end position="234"/>
    </location>
</feature>